<evidence type="ECO:0000256" key="2">
    <source>
        <dbReference type="ARBA" id="ARBA00023315"/>
    </source>
</evidence>
<dbReference type="InterPro" id="IPR016181">
    <property type="entry name" value="Acyl_CoA_acyltransferase"/>
</dbReference>
<dbReference type="PROSITE" id="PS51186">
    <property type="entry name" value="GNAT"/>
    <property type="match status" value="1"/>
</dbReference>
<dbReference type="AlphaFoldDB" id="A0A286I8X0"/>
<dbReference type="SUPFAM" id="SSF55729">
    <property type="entry name" value="Acyl-CoA N-acyltransferases (Nat)"/>
    <property type="match status" value="1"/>
</dbReference>
<keyword evidence="2" id="KW-0012">Acyltransferase</keyword>
<dbReference type="Pfam" id="PF00583">
    <property type="entry name" value="Acetyltransf_1"/>
    <property type="match status" value="1"/>
</dbReference>
<organism evidence="4 5">
    <name type="scientific">Hoeflea halophila</name>
    <dbReference type="NCBI Taxonomy" id="714899"/>
    <lineage>
        <taxon>Bacteria</taxon>
        <taxon>Pseudomonadati</taxon>
        <taxon>Pseudomonadota</taxon>
        <taxon>Alphaproteobacteria</taxon>
        <taxon>Hyphomicrobiales</taxon>
        <taxon>Rhizobiaceae</taxon>
        <taxon>Hoeflea</taxon>
    </lineage>
</organism>
<protein>
    <submittedName>
        <fullName evidence="4">Acetyltransferase (GNAT) family protein</fullName>
    </submittedName>
</protein>
<proteinExistence type="predicted"/>
<keyword evidence="5" id="KW-1185">Reference proteome</keyword>
<evidence type="ECO:0000313" key="4">
    <source>
        <dbReference type="EMBL" id="SOE16512.1"/>
    </source>
</evidence>
<reference evidence="5" key="1">
    <citation type="submission" date="2017-08" db="EMBL/GenBank/DDBJ databases">
        <authorList>
            <person name="Varghese N."/>
            <person name="Submissions S."/>
        </authorList>
    </citation>
    <scope>NUCLEOTIDE SEQUENCE [LARGE SCALE GENOMIC DNA]</scope>
    <source>
        <strain evidence="5">KCTC 23107</strain>
    </source>
</reference>
<sequence length="161" mass="17178">MSDISIRPAVPGDVEAVNRALSQLSADMGDAHKASDADIARACFGPAPVLHALVASGVDGKINGVAAYSPFFSTVYGSVGIYVSDLWVDEKIRGQRLGQRLLAAVHRAGHEAWEASFIRLGVYHANSRARAFYERIGFVAAEDTEFMTLAGDALRSLGEKA</sequence>
<dbReference type="Gene3D" id="3.40.630.30">
    <property type="match status" value="1"/>
</dbReference>
<dbReference type="EMBL" id="OCPC01000001">
    <property type="protein sequence ID" value="SOE16512.1"/>
    <property type="molecule type" value="Genomic_DNA"/>
</dbReference>
<name>A0A286I8X0_9HYPH</name>
<dbReference type="InterPro" id="IPR051016">
    <property type="entry name" value="Diverse_Substrate_AcTransf"/>
</dbReference>
<dbReference type="RefSeq" id="WP_210421485.1">
    <property type="nucleotide sequence ID" value="NZ_OCPC01000001.1"/>
</dbReference>
<dbReference type="PANTHER" id="PTHR10545:SF29">
    <property type="entry name" value="GH14572P-RELATED"/>
    <property type="match status" value="1"/>
</dbReference>
<feature type="domain" description="N-acetyltransferase" evidence="3">
    <location>
        <begin position="4"/>
        <end position="161"/>
    </location>
</feature>
<dbReference type="PANTHER" id="PTHR10545">
    <property type="entry name" value="DIAMINE N-ACETYLTRANSFERASE"/>
    <property type="match status" value="1"/>
</dbReference>
<gene>
    <name evidence="4" type="ORF">SAMN05877838_1381</name>
</gene>
<keyword evidence="1 4" id="KW-0808">Transferase</keyword>
<evidence type="ECO:0000256" key="1">
    <source>
        <dbReference type="ARBA" id="ARBA00022679"/>
    </source>
</evidence>
<dbReference type="Proteomes" id="UP000219465">
    <property type="component" value="Unassembled WGS sequence"/>
</dbReference>
<evidence type="ECO:0000313" key="5">
    <source>
        <dbReference type="Proteomes" id="UP000219465"/>
    </source>
</evidence>
<dbReference type="GO" id="GO:0008080">
    <property type="term" value="F:N-acetyltransferase activity"/>
    <property type="evidence" value="ECO:0007669"/>
    <property type="project" value="UniProtKB-ARBA"/>
</dbReference>
<accession>A0A286I8X0</accession>
<dbReference type="InterPro" id="IPR000182">
    <property type="entry name" value="GNAT_dom"/>
</dbReference>
<evidence type="ECO:0000259" key="3">
    <source>
        <dbReference type="PROSITE" id="PS51186"/>
    </source>
</evidence>